<accession>A0A2N7VRJ7</accession>
<organism evidence="3 4">
    <name type="scientific">Trinickia dabaoshanensis</name>
    <dbReference type="NCBI Taxonomy" id="564714"/>
    <lineage>
        <taxon>Bacteria</taxon>
        <taxon>Pseudomonadati</taxon>
        <taxon>Pseudomonadota</taxon>
        <taxon>Betaproteobacteria</taxon>
        <taxon>Burkholderiales</taxon>
        <taxon>Burkholderiaceae</taxon>
        <taxon>Trinickia</taxon>
    </lineage>
</organism>
<evidence type="ECO:0008006" key="5">
    <source>
        <dbReference type="Google" id="ProtNLM"/>
    </source>
</evidence>
<proteinExistence type="predicted"/>
<gene>
    <name evidence="3" type="ORF">C0Z18_13220</name>
</gene>
<comment type="caution">
    <text evidence="3">The sequence shown here is derived from an EMBL/GenBank/DDBJ whole genome shotgun (WGS) entry which is preliminary data.</text>
</comment>
<dbReference type="AlphaFoldDB" id="A0A2N7VRJ7"/>
<dbReference type="RefSeq" id="WP_102645850.1">
    <property type="nucleotide sequence ID" value="NZ_PNYA01000010.1"/>
</dbReference>
<dbReference type="Pfam" id="PF13663">
    <property type="entry name" value="DUF4148"/>
    <property type="match status" value="1"/>
</dbReference>
<evidence type="ECO:0000256" key="2">
    <source>
        <dbReference type="SAM" id="SignalP"/>
    </source>
</evidence>
<feature type="chain" id="PRO_5014828085" description="DUF4148 domain-containing protein" evidence="2">
    <location>
        <begin position="23"/>
        <end position="121"/>
    </location>
</feature>
<keyword evidence="2" id="KW-0732">Signal</keyword>
<evidence type="ECO:0000313" key="3">
    <source>
        <dbReference type="EMBL" id="PMS19777.1"/>
    </source>
</evidence>
<feature type="signal peptide" evidence="2">
    <location>
        <begin position="1"/>
        <end position="22"/>
    </location>
</feature>
<sequence length="121" mass="12137">MKPLSRAVALACILAVPAASFAQSQSNGPVTRAQVRAELIQLESTGWRPAAGNDPHYPEDIQAAEAKVAAMNAASGYGGAAAGSANAGQPQAVQTQKPGASAASPKAAEAAENRWATNVGQ</sequence>
<feature type="region of interest" description="Disordered" evidence="1">
    <location>
        <begin position="78"/>
        <end position="121"/>
    </location>
</feature>
<name>A0A2N7VRJ7_9BURK</name>
<evidence type="ECO:0000313" key="4">
    <source>
        <dbReference type="Proteomes" id="UP000235616"/>
    </source>
</evidence>
<feature type="compositionally biased region" description="Low complexity" evidence="1">
    <location>
        <begin position="97"/>
        <end position="110"/>
    </location>
</feature>
<reference evidence="3 4" key="1">
    <citation type="submission" date="2018-01" db="EMBL/GenBank/DDBJ databases">
        <title>Whole genome analyses suggest that Burkholderia sensu lato contains two further novel genera in the rhizoxinica-symbiotica group Mycetohabitans gen. nov., and Trinickia gen. nov.: implications for the evolution of diazotrophy and nodulation in the Burkholderiaceae.</title>
        <authorList>
            <person name="Estrada-de los Santos P."/>
            <person name="Palmer M."/>
            <person name="Chavez-Ramirez B."/>
            <person name="Beukes C."/>
            <person name="Steenkamp E.T."/>
            <person name="Hirsch A.M."/>
            <person name="Manyaka P."/>
            <person name="Maluk M."/>
            <person name="Lafos M."/>
            <person name="Crook M."/>
            <person name="Gross E."/>
            <person name="Simon M.F."/>
            <person name="Bueno dos Reis Junior F."/>
            <person name="Poole P.S."/>
            <person name="Venter S.N."/>
            <person name="James E.K."/>
        </authorList>
    </citation>
    <scope>NUCLEOTIDE SEQUENCE [LARGE SCALE GENOMIC DNA]</scope>
    <source>
        <strain evidence="3 4">GIMN1.004</strain>
    </source>
</reference>
<evidence type="ECO:0000256" key="1">
    <source>
        <dbReference type="SAM" id="MobiDB-lite"/>
    </source>
</evidence>
<dbReference type="OrthoDB" id="9009748at2"/>
<protein>
    <recommendedName>
        <fullName evidence="5">DUF4148 domain-containing protein</fullName>
    </recommendedName>
</protein>
<dbReference type="Proteomes" id="UP000235616">
    <property type="component" value="Unassembled WGS sequence"/>
</dbReference>
<dbReference type="EMBL" id="PNYA01000010">
    <property type="protein sequence ID" value="PMS19777.1"/>
    <property type="molecule type" value="Genomic_DNA"/>
</dbReference>
<dbReference type="InterPro" id="IPR025421">
    <property type="entry name" value="DUF4148"/>
</dbReference>
<keyword evidence="4" id="KW-1185">Reference proteome</keyword>